<evidence type="ECO:0000313" key="3">
    <source>
        <dbReference type="Proteomes" id="UP000196102"/>
    </source>
</evidence>
<proteinExistence type="inferred from homology"/>
<dbReference type="NCBIfam" id="TIGR00004">
    <property type="entry name" value="Rid family detoxifying hydrolase"/>
    <property type="match status" value="1"/>
</dbReference>
<organism evidence="2 3">
    <name type="scientific">Nonlabens dokdonensis</name>
    <dbReference type="NCBI Taxonomy" id="328515"/>
    <lineage>
        <taxon>Bacteria</taxon>
        <taxon>Pseudomonadati</taxon>
        <taxon>Bacteroidota</taxon>
        <taxon>Flavobacteriia</taxon>
        <taxon>Flavobacteriales</taxon>
        <taxon>Flavobacteriaceae</taxon>
        <taxon>Nonlabens</taxon>
    </lineage>
</organism>
<name>A0A1Z8AX50_9FLAO</name>
<dbReference type="FunFam" id="3.30.1330.40:FF:000001">
    <property type="entry name" value="L-PSP family endoribonuclease"/>
    <property type="match status" value="1"/>
</dbReference>
<dbReference type="InterPro" id="IPR006056">
    <property type="entry name" value="RidA"/>
</dbReference>
<dbReference type="Gene3D" id="3.30.1330.40">
    <property type="entry name" value="RutC-like"/>
    <property type="match status" value="1"/>
</dbReference>
<dbReference type="Pfam" id="PF01042">
    <property type="entry name" value="Ribonuc_L-PSP"/>
    <property type="match status" value="1"/>
</dbReference>
<dbReference type="RefSeq" id="WP_303686756.1">
    <property type="nucleotide sequence ID" value="NZ_CAJXYO010000033.1"/>
</dbReference>
<gene>
    <name evidence="2" type="ORF">A9Q93_07310</name>
</gene>
<protein>
    <submittedName>
        <fullName evidence="2">Reactive intermediate/imine deaminase</fullName>
    </submittedName>
</protein>
<accession>A0A1Z8AX50</accession>
<dbReference type="GO" id="GO:0019239">
    <property type="term" value="F:deaminase activity"/>
    <property type="evidence" value="ECO:0007669"/>
    <property type="project" value="TreeGrafter"/>
</dbReference>
<evidence type="ECO:0000256" key="1">
    <source>
        <dbReference type="ARBA" id="ARBA00010552"/>
    </source>
</evidence>
<dbReference type="Proteomes" id="UP000196102">
    <property type="component" value="Unassembled WGS sequence"/>
</dbReference>
<dbReference type="SUPFAM" id="SSF55298">
    <property type="entry name" value="YjgF-like"/>
    <property type="match status" value="1"/>
</dbReference>
<dbReference type="InterPro" id="IPR006175">
    <property type="entry name" value="YjgF/YER057c/UK114"/>
</dbReference>
<dbReference type="CDD" id="cd00448">
    <property type="entry name" value="YjgF_YER057c_UK114_family"/>
    <property type="match status" value="1"/>
</dbReference>
<dbReference type="InterPro" id="IPR035959">
    <property type="entry name" value="RutC-like_sf"/>
</dbReference>
<sequence length="132" mass="14791">MKTIIYTDLAPQPIGPYNQAVFYKNNYEATLYTSGQIAIDPKSGELKINNLIEETHLVMQHLNSLLSQVGMTFEHVLKTTIFLSDMGNFATVNEVYGSYFNESTAPARETVEVANLPKYVNVEISLIAKLEL</sequence>
<dbReference type="PANTHER" id="PTHR11803">
    <property type="entry name" value="2-IMINOBUTANOATE/2-IMINOPROPANOATE DEAMINASE RIDA"/>
    <property type="match status" value="1"/>
</dbReference>
<dbReference type="AlphaFoldDB" id="A0A1Z8AX50"/>
<comment type="caution">
    <text evidence="2">The sequence shown here is derived from an EMBL/GenBank/DDBJ whole genome shotgun (WGS) entry which is preliminary data.</text>
</comment>
<evidence type="ECO:0000313" key="2">
    <source>
        <dbReference type="EMBL" id="OUS14903.1"/>
    </source>
</evidence>
<dbReference type="PANTHER" id="PTHR11803:SF58">
    <property type="entry name" value="PROTEIN HMF1-RELATED"/>
    <property type="match status" value="1"/>
</dbReference>
<reference evidence="3" key="1">
    <citation type="journal article" date="2017" name="Proc. Natl. Acad. Sci. U.S.A.">
        <title>Simulation of Deepwater Horizon oil plume reveals substrate specialization within a complex community of hydrocarbon-degraders.</title>
        <authorList>
            <person name="Hu P."/>
            <person name="Dubinsky E.A."/>
            <person name="Probst A.J."/>
            <person name="Wang J."/>
            <person name="Sieber C.M.K."/>
            <person name="Tom L.M."/>
            <person name="Gardinali P."/>
            <person name="Banfield J.F."/>
            <person name="Atlas R.M."/>
            <person name="Andersen G.L."/>
        </authorList>
    </citation>
    <scope>NUCLEOTIDE SEQUENCE [LARGE SCALE GENOMIC DNA]</scope>
</reference>
<dbReference type="GO" id="GO:0005829">
    <property type="term" value="C:cytosol"/>
    <property type="evidence" value="ECO:0007669"/>
    <property type="project" value="TreeGrafter"/>
</dbReference>
<comment type="similarity">
    <text evidence="1">Belongs to the RutC family.</text>
</comment>
<dbReference type="EMBL" id="MAAX01000113">
    <property type="protein sequence ID" value="OUS14903.1"/>
    <property type="molecule type" value="Genomic_DNA"/>
</dbReference>